<dbReference type="EMBL" id="BC168945">
    <property type="protein sequence ID" value="AAI68945.1"/>
    <property type="molecule type" value="mRNA"/>
</dbReference>
<organism evidence="2">
    <name type="scientific">Rattus norvegicus</name>
    <name type="common">Rat</name>
    <dbReference type="NCBI Taxonomy" id="10116"/>
    <lineage>
        <taxon>Eukaryota</taxon>
        <taxon>Metazoa</taxon>
        <taxon>Chordata</taxon>
        <taxon>Craniata</taxon>
        <taxon>Vertebrata</taxon>
        <taxon>Euteleostomi</taxon>
        <taxon>Mammalia</taxon>
        <taxon>Eutheria</taxon>
        <taxon>Euarchontoglires</taxon>
        <taxon>Glires</taxon>
        <taxon>Rodentia</taxon>
        <taxon>Myomorpha</taxon>
        <taxon>Muroidea</taxon>
        <taxon>Muridae</taxon>
        <taxon>Murinae</taxon>
        <taxon>Rattus</taxon>
    </lineage>
</organism>
<reference evidence="2" key="1">
    <citation type="journal article" date="2004" name="Genome Res.">
        <title>The status, quality, and expansion of the NIH full-length cDNA project: the Mammalian Gene Collection (MGC).</title>
        <authorList>
            <consortium name="The MGC Project Team"/>
            <person name="Gerhard D.S."/>
            <person name="Wagner L."/>
            <person name="Feingold E.A."/>
            <person name="Shenmen C.M."/>
            <person name="Grouse L.H."/>
            <person name="Schuler G."/>
            <person name="Klein S.L."/>
            <person name="Old S."/>
            <person name="Rasooly R."/>
            <person name="Good P."/>
            <person name="Guyer M."/>
            <person name="Peck A.M."/>
            <person name="Derge J.G."/>
            <person name="Lipman D."/>
            <person name="Collins F.S."/>
            <person name="Jang W."/>
            <person name="Sherry S."/>
            <person name="Feolo M."/>
            <person name="Misquitta L."/>
            <person name="Lee E."/>
            <person name="Rotmistrovsky K."/>
            <person name="Greenhut S.F."/>
            <person name="Schaefer C.F."/>
            <person name="Buetow K."/>
            <person name="Bonner T.I."/>
            <person name="Haussler D."/>
            <person name="Kent J."/>
            <person name="Kiekhaus M."/>
            <person name="Furey T."/>
            <person name="Brent M."/>
            <person name="Prange C."/>
            <person name="Schreiber K."/>
            <person name="Shapiro N."/>
            <person name="Bhat N.K."/>
            <person name="Hopkins R.F."/>
            <person name="Hsie F."/>
            <person name="Driscoll T."/>
            <person name="Soares M.B."/>
            <person name="Casavant T.L."/>
            <person name="Scheetz T.E."/>
            <person name="Brown-stein M.J."/>
            <person name="Usdin T.B."/>
            <person name="Toshiyuki S."/>
            <person name="Carninci P."/>
            <person name="Piao Y."/>
            <person name="Dudekula D.B."/>
            <person name="Ko M.S."/>
            <person name="Kawakami K."/>
            <person name="Suzuki Y."/>
            <person name="Sugano S."/>
            <person name="Gruber C.E."/>
            <person name="Smith M.R."/>
            <person name="Simmons B."/>
            <person name="Moore T."/>
            <person name="Waterman R."/>
            <person name="Johnson S.L."/>
            <person name="Ruan Y."/>
            <person name="Wei C.L."/>
            <person name="Mathavan S."/>
            <person name="Gunaratne P.H."/>
            <person name="Wu J."/>
            <person name="Garcia A.M."/>
            <person name="Hulyk S.W."/>
            <person name="Fuh E."/>
            <person name="Yuan Y."/>
            <person name="Sneed A."/>
            <person name="Kowis C."/>
            <person name="Hodgson A."/>
            <person name="Muzny D.M."/>
            <person name="McPherson J."/>
            <person name="Gibbs R.A."/>
            <person name="Fahey J."/>
            <person name="Helton E."/>
            <person name="Ketteman M."/>
            <person name="Madan A."/>
            <person name="Rodrigues S."/>
            <person name="Sanchez A."/>
            <person name="Whiting M."/>
            <person name="Madari A."/>
            <person name="Young A.C."/>
            <person name="Wetherby K.D."/>
            <person name="Granite S.J."/>
            <person name="Kwong P.N."/>
            <person name="Brinkley C.P."/>
            <person name="Pearson R.L."/>
            <person name="Bouffard G.G."/>
            <person name="Blakesly R.W."/>
            <person name="Green E.D."/>
            <person name="Dickson M.C."/>
            <person name="Rodriguez A.C."/>
            <person name="Grimwood J."/>
            <person name="Schmutz J."/>
            <person name="Myers R.M."/>
            <person name="Butterfield Y.S."/>
            <person name="Griffith M."/>
            <person name="Griffith O.L."/>
            <person name="Krzywinski M.I."/>
            <person name="Liao N."/>
            <person name="Morin R."/>
            <person name="Morrin R."/>
            <person name="Palmquist D."/>
            <person name="Petrescu A.S."/>
            <person name="Skalska U."/>
            <person name="Smailus D.E."/>
            <person name="Stott J.M."/>
            <person name="Schnerch A."/>
            <person name="Schein J.E."/>
            <person name="Jones S.J."/>
            <person name="Holt R.A."/>
            <person name="Baross A."/>
            <person name="Marra M.A."/>
            <person name="Clifton S."/>
            <person name="Makowski K.A."/>
            <person name="Bosak S."/>
            <person name="Malek J."/>
        </authorList>
    </citation>
    <scope>NUCLEOTIDE SEQUENCE [LARGE SCALE MRNA]</scope>
    <source>
        <tissue evidence="2">Brain</tissue>
    </source>
</reference>
<dbReference type="AlphaFoldDB" id="A0A9K3Y7T5"/>
<dbReference type="AGR" id="RGD:1309147"/>
<reference evidence="3" key="3">
    <citation type="submission" date="2005-09" db="EMBL/GenBank/DDBJ databases">
        <authorList>
            <person name="Mural R.J."/>
            <person name="Li P.W."/>
            <person name="Adams M.D."/>
            <person name="Amanatides P.G."/>
            <person name="Baden-Tillson H."/>
            <person name="Barnstead M."/>
            <person name="Chin S.H."/>
            <person name="Dew I."/>
            <person name="Evans C.A."/>
            <person name="Ferriera S."/>
            <person name="Flanigan M."/>
            <person name="Fosler C."/>
            <person name="Glodek A."/>
            <person name="Gu Z."/>
            <person name="Holt R.A."/>
            <person name="Jennings D."/>
            <person name="Kraft C.L."/>
            <person name="Lu F."/>
            <person name="Nguyen T."/>
            <person name="Nusskern D.R."/>
            <person name="Pfannkoch C.M."/>
            <person name="Sitter C."/>
            <person name="Sutton G.G."/>
            <person name="Venter J.C."/>
            <person name="Wang Z."/>
            <person name="Woodage T."/>
            <person name="Zheng X.H."/>
            <person name="Zhong F."/>
        </authorList>
    </citation>
    <scope>NUCLEOTIDE SEQUENCE</scope>
    <source>
        <strain evidence="3">BN</strain>
    </source>
</reference>
<dbReference type="Proteomes" id="UP000234681">
    <property type="component" value="Chromosome 1"/>
</dbReference>
<accession>A0A9K3Y7T5</accession>
<protein>
    <submittedName>
        <fullName evidence="3">Optic atrophy 3 (Autosomal recessive, with chorea and spastic paraplegia) (Predicted)</fullName>
    </submittedName>
    <submittedName>
        <fullName evidence="2">Optic atrophy 3 (Human)</fullName>
    </submittedName>
</protein>
<evidence type="ECO:0000313" key="4">
    <source>
        <dbReference type="RGD" id="1309147"/>
    </source>
</evidence>
<proteinExistence type="evidence at transcript level"/>
<feature type="region of interest" description="Disordered" evidence="1">
    <location>
        <begin position="1"/>
        <end position="20"/>
    </location>
</feature>
<feature type="region of interest" description="Disordered" evidence="1">
    <location>
        <begin position="178"/>
        <end position="200"/>
    </location>
</feature>
<gene>
    <name evidence="2 4" type="primary">Opa3</name>
    <name evidence="3" type="synonym">Opa3_predicted</name>
    <name evidence="3" type="ORF">rCG_54566</name>
</gene>
<dbReference type="RGD" id="1309147">
    <property type="gene designation" value="Opa3"/>
</dbReference>
<name>A0A9K3Y7T5_RAT</name>
<dbReference type="HOGENOM" id="CLU_1365895_0_0_1"/>
<sequence>MPTVLPSARQRLPGNNQLLGPGHVCRHVAPIGPSPHTSWPSRNHEDLDVALTCGHPLVTESGHFPLGALSRRSIQTESIQPLTQPSAPPGTTLDLQGLSRPISVPTAVTKAKANPGLKPGQEVDKVTCPSLEPLLFLVDTGHCEPCLRSVQFPWRPQSAIDAPLSLLILPLGSQGGHACTDPLTPQPVALPHSLPRHRLT</sequence>
<evidence type="ECO:0000256" key="1">
    <source>
        <dbReference type="SAM" id="MobiDB-lite"/>
    </source>
</evidence>
<evidence type="ECO:0000313" key="2">
    <source>
        <dbReference type="EMBL" id="AAI68945.1"/>
    </source>
</evidence>
<evidence type="ECO:0000313" key="3">
    <source>
        <dbReference type="EMBL" id="EDM08221.1"/>
    </source>
</evidence>
<dbReference type="EMBL" id="CH473979">
    <property type="protein sequence ID" value="EDM08221.1"/>
    <property type="molecule type" value="Genomic_DNA"/>
</dbReference>
<reference evidence="3" key="2">
    <citation type="journal article" date="2005" name="Genome Res.">
        <title>Gene and alternative splicing annotation with AIR.</title>
        <authorList>
            <person name="Florea L."/>
            <person name="Di Francesco V."/>
            <person name="Miller J."/>
            <person name="Turner R."/>
            <person name="Yao A."/>
            <person name="Harris M."/>
            <person name="Walenz B."/>
            <person name="Mobarry C."/>
            <person name="Merkulov G.V."/>
            <person name="Charlab R."/>
            <person name="Dew I."/>
            <person name="Deng Z."/>
            <person name="Istrail S."/>
            <person name="Li P."/>
            <person name="Sutton G."/>
        </authorList>
    </citation>
    <scope>NUCLEOTIDE SEQUENCE</scope>
    <source>
        <strain evidence="3">BN</strain>
    </source>
</reference>